<evidence type="ECO:0000256" key="5">
    <source>
        <dbReference type="ARBA" id="ARBA00023242"/>
    </source>
</evidence>
<keyword evidence="3" id="KW-0805">Transcription regulation</keyword>
<evidence type="ECO:0000313" key="10">
    <source>
        <dbReference type="Proteomes" id="UP000241818"/>
    </source>
</evidence>
<dbReference type="EMBL" id="KZ679006">
    <property type="protein sequence ID" value="PSS27679.1"/>
    <property type="molecule type" value="Genomic_DNA"/>
</dbReference>
<feature type="domain" description="Zn(2)-C6 fungal-type" evidence="7">
    <location>
        <begin position="75"/>
        <end position="102"/>
    </location>
</feature>
<dbReference type="SUPFAM" id="SSF57701">
    <property type="entry name" value="Zn2/Cys6 DNA-binding domain"/>
    <property type="match status" value="1"/>
</dbReference>
<dbReference type="PROSITE" id="PS00463">
    <property type="entry name" value="ZN2_CY6_FUNGAL_1"/>
    <property type="match status" value="1"/>
</dbReference>
<reference evidence="9 10" key="1">
    <citation type="journal article" date="2018" name="New Phytol.">
        <title>Comparative genomics and transcriptomics depict ericoid mycorrhizal fungi as versatile saprotrophs and plant mutualists.</title>
        <authorList>
            <person name="Martino E."/>
            <person name="Morin E."/>
            <person name="Grelet G.A."/>
            <person name="Kuo A."/>
            <person name="Kohler A."/>
            <person name="Daghino S."/>
            <person name="Barry K.W."/>
            <person name="Cichocki N."/>
            <person name="Clum A."/>
            <person name="Dockter R.B."/>
            <person name="Hainaut M."/>
            <person name="Kuo R.C."/>
            <person name="LaButti K."/>
            <person name="Lindahl B.D."/>
            <person name="Lindquist E.A."/>
            <person name="Lipzen A."/>
            <person name="Khouja H.R."/>
            <person name="Magnuson J."/>
            <person name="Murat C."/>
            <person name="Ohm R.A."/>
            <person name="Singer S.W."/>
            <person name="Spatafora J.W."/>
            <person name="Wang M."/>
            <person name="Veneault-Fourrey C."/>
            <person name="Henrissat B."/>
            <person name="Grigoriev I.V."/>
            <person name="Martin F.M."/>
            <person name="Perotto S."/>
        </authorList>
    </citation>
    <scope>NUCLEOTIDE SEQUENCE [LARGE SCALE GENOMIC DNA]</scope>
    <source>
        <strain evidence="9 10">ATCC 22711</strain>
    </source>
</reference>
<dbReference type="Proteomes" id="UP000241818">
    <property type="component" value="Unassembled WGS sequence"/>
</dbReference>
<dbReference type="GO" id="GO:0008270">
    <property type="term" value="F:zinc ion binding"/>
    <property type="evidence" value="ECO:0007669"/>
    <property type="project" value="UniProtKB-KW"/>
</dbReference>
<keyword evidence="1" id="KW-0479">Metal-binding</keyword>
<accession>A0A2T3BE48</accession>
<dbReference type="Gene3D" id="4.10.240.10">
    <property type="entry name" value="Zn(2)-C6 fungal-type DNA-binding domain"/>
    <property type="match status" value="1"/>
</dbReference>
<keyword evidence="4" id="KW-0804">Transcription</keyword>
<dbReference type="PROSITE" id="PS50048">
    <property type="entry name" value="ZN2_CY6_FUNGAL_2"/>
    <property type="match status" value="1"/>
</dbReference>
<dbReference type="GO" id="GO:0000981">
    <property type="term" value="F:DNA-binding transcription factor activity, RNA polymerase II-specific"/>
    <property type="evidence" value="ECO:0007669"/>
    <property type="project" value="InterPro"/>
</dbReference>
<dbReference type="RefSeq" id="XP_024725204.1">
    <property type="nucleotide sequence ID" value="XM_024869837.1"/>
</dbReference>
<evidence type="ECO:0000256" key="4">
    <source>
        <dbReference type="ARBA" id="ARBA00023163"/>
    </source>
</evidence>
<dbReference type="InterPro" id="IPR036864">
    <property type="entry name" value="Zn2-C6_fun-type_DNA-bd_sf"/>
</dbReference>
<feature type="domain" description="C2H2-type" evidence="8">
    <location>
        <begin position="2"/>
        <end position="29"/>
    </location>
</feature>
<keyword evidence="6" id="KW-0863">Zinc-finger</keyword>
<dbReference type="InterPro" id="IPR036236">
    <property type="entry name" value="Znf_C2H2_sf"/>
</dbReference>
<dbReference type="Gene3D" id="3.30.160.60">
    <property type="entry name" value="Classic Zinc Finger"/>
    <property type="match status" value="2"/>
</dbReference>
<dbReference type="SMART" id="SM00355">
    <property type="entry name" value="ZnF_C2H2"/>
    <property type="match status" value="2"/>
</dbReference>
<name>A0A2T3BE48_AMORE</name>
<protein>
    <submittedName>
        <fullName evidence="9">Uncharacterized protein</fullName>
    </submittedName>
</protein>
<dbReference type="SUPFAM" id="SSF57667">
    <property type="entry name" value="beta-beta-alpha zinc fingers"/>
    <property type="match status" value="1"/>
</dbReference>
<evidence type="ECO:0000256" key="2">
    <source>
        <dbReference type="ARBA" id="ARBA00022833"/>
    </source>
</evidence>
<feature type="domain" description="C2H2-type" evidence="8">
    <location>
        <begin position="30"/>
        <end position="58"/>
    </location>
</feature>
<keyword evidence="2" id="KW-0862">Zinc</keyword>
<sequence length="942" mass="105141">MVFCAYCGQNFKRKEHLERHLPSHTNVKPYKCDSCQLSFARRDLLQKHHSTYHEVRDSMQGPGGEPPISSRTPIACSNCATAKAGCDKKVPCSRCADKNLPCAPRFARRTSKGIISRASTANGSPTAKYQNATKTRGSSVTELVLENQLQGDGALQENQTHPDVPMWVNPLKDSVENPGQGFQYSPQSLEMLKSHGGIVKVDDFLNANGDFDPQSVGLDINLWNNGSLDVDMCGSDGIGFSNQSSMLYFPSNLGLADNLSDAVGITLPSPSGSTSLSHSRTNSSSNLWQGRIEPRLQEPSPLFSGPDINTGPIEELDLVVAAEEGWPFIKCNPRLFSGSCPRTAIVHLQKLQQSSRLEESWNSLNHLMLPNELNSDDNSLTIVPLLSTTRDKIIAFAQSFLLKALRTHNSGQSNFGYMNSGSVGTFFTLPPSNVLENLLRSAVRNLAPYYSLCHGATLDPNELMLDNDTSTLLFLLMMAQGASSIPMLEGRFLAAGLTETCRISIFDIIEKNVELSADPLVLKSALLLTLLCAWGGDAWHIKMAMGAQRGMYLAMLKHSGMLEPQESMVSPFDETADMELRWREWLRREHTYRLVYNWVMLDEELSLFHDTAPILSITELQAPLPSAERLWRAENPVEWLNVQQELYTDPNSPDYHSSNHLDAGVSLSHLFQDMLRDELEMKSRRLSPFRLKLLLHPLQSLVCHLGQLLSCFYGMHDSHHSSRPLTTASTLLRLEEVQSSLQKWYELCMLHTKGTPDCPITKGSLVLYHLISLNTVTYFPEIERLSRRDGFDGSSWESSLRSKRFIYQPEKAIFHCGQVLRNISAMPQTGRPPWWPAAAYRATMILWADSISRVYSNGGSRETGPVFMINSVAPEDPAIKSYTCNFYGTPALMKRDGSFTKLGNPDDILTHCLALLDEGTPTRFSDGIRRKIQTLSRNWKTT</sequence>
<keyword evidence="5" id="KW-0539">Nucleus</keyword>
<keyword evidence="10" id="KW-1185">Reference proteome</keyword>
<organism evidence="9 10">
    <name type="scientific">Amorphotheca resinae ATCC 22711</name>
    <dbReference type="NCBI Taxonomy" id="857342"/>
    <lineage>
        <taxon>Eukaryota</taxon>
        <taxon>Fungi</taxon>
        <taxon>Dikarya</taxon>
        <taxon>Ascomycota</taxon>
        <taxon>Pezizomycotina</taxon>
        <taxon>Leotiomycetes</taxon>
        <taxon>Helotiales</taxon>
        <taxon>Amorphothecaceae</taxon>
        <taxon>Amorphotheca</taxon>
    </lineage>
</organism>
<dbReference type="STRING" id="857342.A0A2T3BE48"/>
<dbReference type="AlphaFoldDB" id="A0A2T3BE48"/>
<dbReference type="PANTHER" id="PTHR47660">
    <property type="entry name" value="TRANSCRIPTION FACTOR WITH C2H2 AND ZN(2)-CYS(6) DNA BINDING DOMAIN (EUROFUNG)-RELATED-RELATED"/>
    <property type="match status" value="1"/>
</dbReference>
<dbReference type="InParanoid" id="A0A2T3BE48"/>
<proteinExistence type="predicted"/>
<dbReference type="InterPro" id="IPR013087">
    <property type="entry name" value="Znf_C2H2_type"/>
</dbReference>
<gene>
    <name evidence="9" type="ORF">M430DRAFT_94388</name>
</gene>
<evidence type="ECO:0000259" key="7">
    <source>
        <dbReference type="PROSITE" id="PS50048"/>
    </source>
</evidence>
<evidence type="ECO:0000256" key="1">
    <source>
        <dbReference type="ARBA" id="ARBA00022723"/>
    </source>
</evidence>
<dbReference type="OrthoDB" id="40579at2759"/>
<dbReference type="PROSITE" id="PS50157">
    <property type="entry name" value="ZINC_FINGER_C2H2_2"/>
    <property type="match status" value="2"/>
</dbReference>
<dbReference type="PANTHER" id="PTHR47660:SF2">
    <property type="entry name" value="TRANSCRIPTION FACTOR WITH C2H2 AND ZN(2)-CYS(6) DNA BINDING DOMAIN (EUROFUNG)"/>
    <property type="match status" value="1"/>
</dbReference>
<dbReference type="InterPro" id="IPR001138">
    <property type="entry name" value="Zn2Cys6_DnaBD"/>
</dbReference>
<dbReference type="PROSITE" id="PS00028">
    <property type="entry name" value="ZINC_FINGER_C2H2_1"/>
    <property type="match status" value="2"/>
</dbReference>
<evidence type="ECO:0000256" key="6">
    <source>
        <dbReference type="PROSITE-ProRule" id="PRU00042"/>
    </source>
</evidence>
<evidence type="ECO:0000256" key="3">
    <source>
        <dbReference type="ARBA" id="ARBA00023015"/>
    </source>
</evidence>
<dbReference type="Pfam" id="PF00096">
    <property type="entry name" value="zf-C2H2"/>
    <property type="match status" value="2"/>
</dbReference>
<dbReference type="GeneID" id="36577918"/>
<evidence type="ECO:0000259" key="8">
    <source>
        <dbReference type="PROSITE" id="PS50157"/>
    </source>
</evidence>
<evidence type="ECO:0000313" key="9">
    <source>
        <dbReference type="EMBL" id="PSS27679.1"/>
    </source>
</evidence>
<dbReference type="CDD" id="cd00067">
    <property type="entry name" value="GAL4"/>
    <property type="match status" value="1"/>
</dbReference>